<dbReference type="SUPFAM" id="SSF52047">
    <property type="entry name" value="RNI-like"/>
    <property type="match status" value="2"/>
</dbReference>
<dbReference type="PROSITE" id="PS50181">
    <property type="entry name" value="FBOX"/>
    <property type="match status" value="1"/>
</dbReference>
<evidence type="ECO:0000256" key="3">
    <source>
        <dbReference type="PROSITE-ProRule" id="PRU00176"/>
    </source>
</evidence>
<dbReference type="InterPro" id="IPR035979">
    <property type="entry name" value="RBD_domain_sf"/>
</dbReference>
<dbReference type="InterPro" id="IPR012677">
    <property type="entry name" value="Nucleotide-bd_a/b_plait_sf"/>
</dbReference>
<accession>A0A6P3XBJ5</accession>
<reference evidence="7" key="1">
    <citation type="submission" date="2025-08" db="UniProtKB">
        <authorList>
            <consortium name="RefSeq"/>
        </authorList>
    </citation>
    <scope>IDENTIFICATION</scope>
</reference>
<dbReference type="Pfam" id="PF00076">
    <property type="entry name" value="RRM_1"/>
    <property type="match status" value="1"/>
</dbReference>
<dbReference type="Pfam" id="PF25372">
    <property type="entry name" value="DUF7885"/>
    <property type="match status" value="1"/>
</dbReference>
<evidence type="ECO:0000313" key="7">
    <source>
        <dbReference type="RefSeq" id="XP_014475628.1"/>
    </source>
</evidence>
<gene>
    <name evidence="7" type="primary">LOC106744960</name>
</gene>
<dbReference type="GO" id="GO:0003723">
    <property type="term" value="F:RNA binding"/>
    <property type="evidence" value="ECO:0007669"/>
    <property type="project" value="UniProtKB-UniRule"/>
</dbReference>
<evidence type="ECO:0000259" key="4">
    <source>
        <dbReference type="PROSITE" id="PS50102"/>
    </source>
</evidence>
<feature type="domain" description="F-box" evidence="5">
    <location>
        <begin position="208"/>
        <end position="252"/>
    </location>
</feature>
<dbReference type="Gene3D" id="3.80.10.10">
    <property type="entry name" value="Ribonuclease Inhibitor"/>
    <property type="match status" value="3"/>
</dbReference>
<organism evidence="6 7">
    <name type="scientific">Dinoponera quadriceps</name>
    <name type="common">South American ant</name>
    <dbReference type="NCBI Taxonomy" id="609295"/>
    <lineage>
        <taxon>Eukaryota</taxon>
        <taxon>Metazoa</taxon>
        <taxon>Ecdysozoa</taxon>
        <taxon>Arthropoda</taxon>
        <taxon>Hexapoda</taxon>
        <taxon>Insecta</taxon>
        <taxon>Pterygota</taxon>
        <taxon>Neoptera</taxon>
        <taxon>Endopterygota</taxon>
        <taxon>Hymenoptera</taxon>
        <taxon>Apocrita</taxon>
        <taxon>Aculeata</taxon>
        <taxon>Formicoidea</taxon>
        <taxon>Formicidae</taxon>
        <taxon>Ponerinae</taxon>
        <taxon>Ponerini</taxon>
        <taxon>Dinoponera</taxon>
    </lineage>
</organism>
<evidence type="ECO:0000259" key="5">
    <source>
        <dbReference type="PROSITE" id="PS50181"/>
    </source>
</evidence>
<dbReference type="InterPro" id="IPR057207">
    <property type="entry name" value="FBXL15_LRR"/>
</dbReference>
<dbReference type="PANTHER" id="PTHR13318">
    <property type="entry name" value="PARTNER OF PAIRED, ISOFORM B-RELATED"/>
    <property type="match status" value="1"/>
</dbReference>
<dbReference type="KEGG" id="dqu:106744960"/>
<dbReference type="InterPro" id="IPR032675">
    <property type="entry name" value="LRR_dom_sf"/>
</dbReference>
<dbReference type="CDD" id="cd00590">
    <property type="entry name" value="RRM_SF"/>
    <property type="match status" value="1"/>
</dbReference>
<dbReference type="PANTHER" id="PTHR13318:SF95">
    <property type="entry name" value="F-BOX PROTEIN YLR352W"/>
    <property type="match status" value="1"/>
</dbReference>
<dbReference type="SUPFAM" id="SSF54928">
    <property type="entry name" value="RNA-binding domain, RBD"/>
    <property type="match status" value="1"/>
</dbReference>
<dbReference type="Gene3D" id="3.30.70.330">
    <property type="match status" value="1"/>
</dbReference>
<dbReference type="Proteomes" id="UP000515204">
    <property type="component" value="Unplaced"/>
</dbReference>
<keyword evidence="2 3" id="KW-0694">RNA-binding</keyword>
<protein>
    <submittedName>
        <fullName evidence="7">F-box/LRR-repeat protein 7-like</fullName>
    </submittedName>
</protein>
<dbReference type="SMART" id="SM00367">
    <property type="entry name" value="LRR_CC"/>
    <property type="match status" value="7"/>
</dbReference>
<dbReference type="SMART" id="SM00360">
    <property type="entry name" value="RRM"/>
    <property type="match status" value="1"/>
</dbReference>
<name>A0A6P3XBJ5_DINQU</name>
<dbReference type="GO" id="GO:0031146">
    <property type="term" value="P:SCF-dependent proteasomal ubiquitin-dependent protein catabolic process"/>
    <property type="evidence" value="ECO:0007669"/>
    <property type="project" value="TreeGrafter"/>
</dbReference>
<dbReference type="InterPro" id="IPR006553">
    <property type="entry name" value="Leu-rich_rpt_Cys-con_subtyp"/>
</dbReference>
<dbReference type="Pfam" id="PF12937">
    <property type="entry name" value="F-box-like"/>
    <property type="match status" value="1"/>
</dbReference>
<dbReference type="InterPro" id="IPR000504">
    <property type="entry name" value="RRM_dom"/>
</dbReference>
<evidence type="ECO:0000256" key="1">
    <source>
        <dbReference type="ARBA" id="ARBA00022786"/>
    </source>
</evidence>
<dbReference type="Gene3D" id="1.20.1280.50">
    <property type="match status" value="1"/>
</dbReference>
<dbReference type="GeneID" id="106744960"/>
<dbReference type="PROSITE" id="PS50102">
    <property type="entry name" value="RRM"/>
    <property type="match status" value="1"/>
</dbReference>
<proteinExistence type="predicted"/>
<feature type="domain" description="RRM" evidence="4">
    <location>
        <begin position="100"/>
        <end position="177"/>
    </location>
</feature>
<keyword evidence="1" id="KW-0833">Ubl conjugation pathway</keyword>
<dbReference type="OrthoDB" id="549243at2759"/>
<keyword evidence="6" id="KW-1185">Reference proteome</keyword>
<sequence>METRELCKHICATLITDSINHRTISCAVTRASCARCKIIENIRELFERRVHREYRRVEIYKAESTMDTLENRFTQLYRNITEYISEDDLFPASIDGVPIRKLFIGNLAERTTFKDVKNLFSVYGKVEGCYLCRNEGRRNYAFITFSDVPSAMRALKDGCSKQIRLYNRDLRVMAADSWNQPDSVEQKLSEKKPDIEYTQEYTQDYFRNAPIHMLNDDCLIHIFQFLRIADRVRIERVCKRWRILSQESWRTMKKLDISHFTWGHPIMYHISTAVLRKVLLKCGRFLTQIDISEVPNYLGIGTLTMIAKFCPNLTNIDVSALPICTTGLYTLTKRCTKITRLSLGASTHVLDNDLKNVFKEYQDLNHFAIRSNSDISGKCLSYLPTQTMRILIVEQCHNIADVEFSTALARLENLEYLEICTCSSIGEKTVEVISNHCKKLRELRIHGYFSFLQNVDMLQFTNIVNLQVLQITHFTALSDEQLVSVALNCPQITYVNISGCYNVSDAGLTAITTLPKLRYLYINLLTNITDHGLENIVNLKEFECHSCPSITDDGICKVLASSPQLQLLNLSKCCSITNATYEAAKQICDSRPSNMILKMFIWETQIVLTDEHKISPFLQTVNVNMAHSGCR</sequence>
<dbReference type="SUPFAM" id="SSF81383">
    <property type="entry name" value="F-box domain"/>
    <property type="match status" value="1"/>
</dbReference>
<dbReference type="InterPro" id="IPR001810">
    <property type="entry name" value="F-box_dom"/>
</dbReference>
<dbReference type="RefSeq" id="XP_014475628.1">
    <property type="nucleotide sequence ID" value="XM_014620142.1"/>
</dbReference>
<dbReference type="AlphaFoldDB" id="A0A6P3XBJ5"/>
<dbReference type="InterPro" id="IPR036047">
    <property type="entry name" value="F-box-like_dom_sf"/>
</dbReference>
<evidence type="ECO:0000256" key="2">
    <source>
        <dbReference type="ARBA" id="ARBA00022884"/>
    </source>
</evidence>
<dbReference type="GO" id="GO:0019005">
    <property type="term" value="C:SCF ubiquitin ligase complex"/>
    <property type="evidence" value="ECO:0007669"/>
    <property type="project" value="TreeGrafter"/>
</dbReference>
<evidence type="ECO:0000313" key="6">
    <source>
        <dbReference type="Proteomes" id="UP000515204"/>
    </source>
</evidence>